<protein>
    <recommendedName>
        <fullName evidence="11">Branched-chain amino acid ABC transporter permease</fullName>
    </recommendedName>
</protein>
<keyword evidence="2" id="KW-0813">Transport</keyword>
<dbReference type="GO" id="GO:0005886">
    <property type="term" value="C:plasma membrane"/>
    <property type="evidence" value="ECO:0007669"/>
    <property type="project" value="UniProtKB-SubCell"/>
</dbReference>
<feature type="transmembrane region" description="Helical" evidence="9">
    <location>
        <begin position="62"/>
        <end position="80"/>
    </location>
</feature>
<feature type="transmembrane region" description="Helical" evidence="9">
    <location>
        <begin position="38"/>
        <end position="56"/>
    </location>
</feature>
<keyword evidence="5" id="KW-0029">Amino-acid transport</keyword>
<evidence type="ECO:0000256" key="7">
    <source>
        <dbReference type="ARBA" id="ARBA00023136"/>
    </source>
</evidence>
<dbReference type="AlphaFoldDB" id="A0A382UTS6"/>
<comment type="subcellular location">
    <subcellularLocation>
        <location evidence="1">Cell membrane</location>
        <topology evidence="1">Multi-pass membrane protein</topology>
    </subcellularLocation>
</comment>
<evidence type="ECO:0000256" key="8">
    <source>
        <dbReference type="ARBA" id="ARBA00037998"/>
    </source>
</evidence>
<accession>A0A382UTS6</accession>
<evidence type="ECO:0000313" key="10">
    <source>
        <dbReference type="EMBL" id="SVD37620.1"/>
    </source>
</evidence>
<sequence length="99" mass="10496">MAADFIQNCLDGLMIGSSYSLLAIGFTLIFGVMRRLNLSYGPSIMLGAFLGTLVYLEFQAGNFVVALATVFGAIAAGIYVERVCFWAIRQGAAAASMVS</sequence>
<evidence type="ECO:0000256" key="3">
    <source>
        <dbReference type="ARBA" id="ARBA00022475"/>
    </source>
</evidence>
<dbReference type="EMBL" id="UINC01146724">
    <property type="protein sequence ID" value="SVD37620.1"/>
    <property type="molecule type" value="Genomic_DNA"/>
</dbReference>
<comment type="similarity">
    <text evidence="8">Belongs to the binding-protein-dependent transport system permease family. LivHM subfamily.</text>
</comment>
<dbReference type="Pfam" id="PF02653">
    <property type="entry name" value="BPD_transp_2"/>
    <property type="match status" value="1"/>
</dbReference>
<dbReference type="GO" id="GO:0006865">
    <property type="term" value="P:amino acid transport"/>
    <property type="evidence" value="ECO:0007669"/>
    <property type="project" value="UniProtKB-KW"/>
</dbReference>
<gene>
    <name evidence="10" type="ORF">METZ01_LOCUS390474</name>
</gene>
<keyword evidence="7 9" id="KW-0472">Membrane</keyword>
<feature type="non-terminal residue" evidence="10">
    <location>
        <position position="99"/>
    </location>
</feature>
<evidence type="ECO:0000256" key="6">
    <source>
        <dbReference type="ARBA" id="ARBA00022989"/>
    </source>
</evidence>
<name>A0A382UTS6_9ZZZZ</name>
<keyword evidence="3" id="KW-1003">Cell membrane</keyword>
<organism evidence="10">
    <name type="scientific">marine metagenome</name>
    <dbReference type="NCBI Taxonomy" id="408172"/>
    <lineage>
        <taxon>unclassified sequences</taxon>
        <taxon>metagenomes</taxon>
        <taxon>ecological metagenomes</taxon>
    </lineage>
</organism>
<dbReference type="GO" id="GO:0022857">
    <property type="term" value="F:transmembrane transporter activity"/>
    <property type="evidence" value="ECO:0007669"/>
    <property type="project" value="InterPro"/>
</dbReference>
<evidence type="ECO:0000256" key="5">
    <source>
        <dbReference type="ARBA" id="ARBA00022970"/>
    </source>
</evidence>
<keyword evidence="6 9" id="KW-1133">Transmembrane helix</keyword>
<evidence type="ECO:0000256" key="4">
    <source>
        <dbReference type="ARBA" id="ARBA00022692"/>
    </source>
</evidence>
<dbReference type="InterPro" id="IPR052157">
    <property type="entry name" value="BCAA_transport_permease"/>
</dbReference>
<reference evidence="10" key="1">
    <citation type="submission" date="2018-05" db="EMBL/GenBank/DDBJ databases">
        <authorList>
            <person name="Lanie J.A."/>
            <person name="Ng W.-L."/>
            <person name="Kazmierczak K.M."/>
            <person name="Andrzejewski T.M."/>
            <person name="Davidsen T.M."/>
            <person name="Wayne K.J."/>
            <person name="Tettelin H."/>
            <person name="Glass J.I."/>
            <person name="Rusch D."/>
            <person name="Podicherti R."/>
            <person name="Tsui H.-C.T."/>
            <person name="Winkler M.E."/>
        </authorList>
    </citation>
    <scope>NUCLEOTIDE SEQUENCE</scope>
</reference>
<evidence type="ECO:0000256" key="1">
    <source>
        <dbReference type="ARBA" id="ARBA00004651"/>
    </source>
</evidence>
<dbReference type="PANTHER" id="PTHR11795">
    <property type="entry name" value="BRANCHED-CHAIN AMINO ACID TRANSPORT SYSTEM PERMEASE PROTEIN LIVH"/>
    <property type="match status" value="1"/>
</dbReference>
<dbReference type="PANTHER" id="PTHR11795:SF445">
    <property type="entry name" value="AMINO ACID ABC TRANSPORTER PERMEASE PROTEIN"/>
    <property type="match status" value="1"/>
</dbReference>
<feature type="transmembrane region" description="Helical" evidence="9">
    <location>
        <begin position="12"/>
        <end position="31"/>
    </location>
</feature>
<evidence type="ECO:0008006" key="11">
    <source>
        <dbReference type="Google" id="ProtNLM"/>
    </source>
</evidence>
<evidence type="ECO:0000256" key="9">
    <source>
        <dbReference type="SAM" id="Phobius"/>
    </source>
</evidence>
<evidence type="ECO:0000256" key="2">
    <source>
        <dbReference type="ARBA" id="ARBA00022448"/>
    </source>
</evidence>
<dbReference type="InterPro" id="IPR001851">
    <property type="entry name" value="ABC_transp_permease"/>
</dbReference>
<keyword evidence="4 9" id="KW-0812">Transmembrane</keyword>
<proteinExistence type="inferred from homology"/>